<evidence type="ECO:0000256" key="9">
    <source>
        <dbReference type="ARBA" id="ARBA00023272"/>
    </source>
</evidence>
<evidence type="ECO:0000256" key="6">
    <source>
        <dbReference type="ARBA" id="ARBA00023157"/>
    </source>
</evidence>
<dbReference type="GO" id="GO:0010427">
    <property type="term" value="F:abscisic acid binding"/>
    <property type="evidence" value="ECO:0007669"/>
    <property type="project" value="TreeGrafter"/>
</dbReference>
<evidence type="ECO:0000256" key="7">
    <source>
        <dbReference type="ARBA" id="ARBA00023170"/>
    </source>
</evidence>
<dbReference type="InterPro" id="IPR019587">
    <property type="entry name" value="Polyketide_cyclase/dehydratase"/>
</dbReference>
<keyword evidence="11" id="KW-1185">Reference proteome</keyword>
<evidence type="ECO:0000256" key="8">
    <source>
        <dbReference type="ARBA" id="ARBA00023242"/>
    </source>
</evidence>
<dbReference type="SUPFAM" id="SSF55961">
    <property type="entry name" value="Bet v1-like"/>
    <property type="match status" value="1"/>
</dbReference>
<evidence type="ECO:0000256" key="2">
    <source>
        <dbReference type="ARBA" id="ARBA00004496"/>
    </source>
</evidence>
<accession>A0A8T0XQ04</accession>
<gene>
    <name evidence="10" type="ORF">PVAP13_1KG149900</name>
</gene>
<dbReference type="Proteomes" id="UP000823388">
    <property type="component" value="Chromosome 1K"/>
</dbReference>
<dbReference type="InterPro" id="IPR023393">
    <property type="entry name" value="START-like_dom_sf"/>
</dbReference>
<keyword evidence="7" id="KW-0675">Receptor</keyword>
<proteinExistence type="inferred from homology"/>
<evidence type="ECO:0000313" key="11">
    <source>
        <dbReference type="Proteomes" id="UP000823388"/>
    </source>
</evidence>
<dbReference type="CDD" id="cd07821">
    <property type="entry name" value="PYR_PYL_RCAR_like"/>
    <property type="match status" value="1"/>
</dbReference>
<dbReference type="Pfam" id="PF10604">
    <property type="entry name" value="Polyketide_cyc2"/>
    <property type="match status" value="1"/>
</dbReference>
<dbReference type="GO" id="GO:0004864">
    <property type="term" value="F:protein phosphatase inhibitor activity"/>
    <property type="evidence" value="ECO:0007669"/>
    <property type="project" value="UniProtKB-KW"/>
</dbReference>
<reference evidence="10" key="1">
    <citation type="submission" date="2020-05" db="EMBL/GenBank/DDBJ databases">
        <title>WGS assembly of Panicum virgatum.</title>
        <authorList>
            <person name="Lovell J.T."/>
            <person name="Jenkins J."/>
            <person name="Shu S."/>
            <person name="Juenger T.E."/>
            <person name="Schmutz J."/>
        </authorList>
    </citation>
    <scope>NUCLEOTIDE SEQUENCE</scope>
    <source>
        <strain evidence="10">AP13</strain>
    </source>
</reference>
<dbReference type="OrthoDB" id="4436220at2759"/>
<evidence type="ECO:0000256" key="4">
    <source>
        <dbReference type="ARBA" id="ARBA00022490"/>
    </source>
</evidence>
<dbReference type="InterPro" id="IPR050279">
    <property type="entry name" value="Plant_def-hormone_signal"/>
</dbReference>
<evidence type="ECO:0000256" key="5">
    <source>
        <dbReference type="ARBA" id="ARBA00022682"/>
    </source>
</evidence>
<comment type="caution">
    <text evidence="10">The sequence shown here is derived from an EMBL/GenBank/DDBJ whole genome shotgun (WGS) entry which is preliminary data.</text>
</comment>
<dbReference type="AlphaFoldDB" id="A0A8T0XQ04"/>
<comment type="similarity">
    <text evidence="3">Belongs to the PYR/PYL/RCAR abscisic acid intracellular receptor family.</text>
</comment>
<comment type="subcellular location">
    <subcellularLocation>
        <location evidence="2">Cytoplasm</location>
    </subcellularLocation>
    <subcellularLocation>
        <location evidence="1">Nucleus</location>
    </subcellularLocation>
</comment>
<evidence type="ECO:0000313" key="10">
    <source>
        <dbReference type="EMBL" id="KAG2657539.1"/>
    </source>
</evidence>
<name>A0A8T0XQ04_PANVG</name>
<dbReference type="EMBL" id="CM029037">
    <property type="protein sequence ID" value="KAG2657539.1"/>
    <property type="molecule type" value="Genomic_DNA"/>
</dbReference>
<keyword evidence="4" id="KW-0963">Cytoplasm</keyword>
<dbReference type="PANTHER" id="PTHR31213:SF205">
    <property type="entry name" value="ABSCISIC ACID RECEPTOR PYL3"/>
    <property type="match status" value="1"/>
</dbReference>
<dbReference type="GO" id="GO:0038023">
    <property type="term" value="F:signaling receptor activity"/>
    <property type="evidence" value="ECO:0007669"/>
    <property type="project" value="TreeGrafter"/>
</dbReference>
<keyword evidence="6" id="KW-1015">Disulfide bond</keyword>
<evidence type="ECO:0000256" key="1">
    <source>
        <dbReference type="ARBA" id="ARBA00004123"/>
    </source>
</evidence>
<organism evidence="10 11">
    <name type="scientific">Panicum virgatum</name>
    <name type="common">Blackwell switchgrass</name>
    <dbReference type="NCBI Taxonomy" id="38727"/>
    <lineage>
        <taxon>Eukaryota</taxon>
        <taxon>Viridiplantae</taxon>
        <taxon>Streptophyta</taxon>
        <taxon>Embryophyta</taxon>
        <taxon>Tracheophyta</taxon>
        <taxon>Spermatophyta</taxon>
        <taxon>Magnoliopsida</taxon>
        <taxon>Liliopsida</taxon>
        <taxon>Poales</taxon>
        <taxon>Poaceae</taxon>
        <taxon>PACMAD clade</taxon>
        <taxon>Panicoideae</taxon>
        <taxon>Panicodae</taxon>
        <taxon>Paniceae</taxon>
        <taxon>Panicinae</taxon>
        <taxon>Panicum</taxon>
        <taxon>Panicum sect. Hiantes</taxon>
    </lineage>
</organism>
<dbReference type="FunFam" id="3.30.530.20:FF:000013">
    <property type="entry name" value="Abscisic acid receptor PYL9"/>
    <property type="match status" value="1"/>
</dbReference>
<dbReference type="PANTHER" id="PTHR31213">
    <property type="entry name" value="OS08G0374000 PROTEIN-RELATED"/>
    <property type="match status" value="1"/>
</dbReference>
<dbReference type="GO" id="GO:0005737">
    <property type="term" value="C:cytoplasm"/>
    <property type="evidence" value="ECO:0007669"/>
    <property type="project" value="UniProtKB-SubCell"/>
</dbReference>
<keyword evidence="5" id="KW-0938">Abscisic acid signaling pathway</keyword>
<sequence>MVEMDGAVGVGGGGHQAPAPAAHPRLWRLVDERCDPRALETDYVRRFHRHEPREHQCSSAVAKHIKAPVHLVWSLVRRFDQPQLFKPFVSRCEMKGNIEIGSVREVNVKSGLPATRSTERLELLDDDEHILSVRFVGGDHRLQNYSSILTVHPEVIDGRPGTLVIESFVVDVPDGNTKDETCYFVEALLKCNLKSLAEVSENRVTRDQTEPLDR</sequence>
<dbReference type="GO" id="GO:0009414">
    <property type="term" value="P:response to water deprivation"/>
    <property type="evidence" value="ECO:0007669"/>
    <property type="project" value="UniProtKB-ARBA"/>
</dbReference>
<dbReference type="GO" id="GO:0005634">
    <property type="term" value="C:nucleus"/>
    <property type="evidence" value="ECO:0007669"/>
    <property type="project" value="UniProtKB-SubCell"/>
</dbReference>
<dbReference type="GO" id="GO:0009845">
    <property type="term" value="P:seed germination"/>
    <property type="evidence" value="ECO:0007669"/>
    <property type="project" value="UniProtKB-ARBA"/>
</dbReference>
<dbReference type="Gene3D" id="3.30.530.20">
    <property type="match status" value="1"/>
</dbReference>
<keyword evidence="8" id="KW-0539">Nucleus</keyword>
<keyword evidence="9" id="KW-0650">Protein phosphatase inhibitor</keyword>
<dbReference type="GO" id="GO:0009738">
    <property type="term" value="P:abscisic acid-activated signaling pathway"/>
    <property type="evidence" value="ECO:0007669"/>
    <property type="project" value="UniProtKB-KW"/>
</dbReference>
<protein>
    <submittedName>
        <fullName evidence="10">Uncharacterized protein</fullName>
    </submittedName>
</protein>
<evidence type="ECO:0000256" key="3">
    <source>
        <dbReference type="ARBA" id="ARBA00008594"/>
    </source>
</evidence>